<feature type="compositionally biased region" description="Basic and acidic residues" evidence="1">
    <location>
        <begin position="82"/>
        <end position="96"/>
    </location>
</feature>
<feature type="domain" description="Insertion element IS150 protein InsJ-like helix-turn-helix" evidence="2">
    <location>
        <begin position="25"/>
        <end position="70"/>
    </location>
</feature>
<proteinExistence type="predicted"/>
<protein>
    <submittedName>
        <fullName evidence="3">Helix-turn-helix domain-containing protein</fullName>
    </submittedName>
</protein>
<dbReference type="SUPFAM" id="SSF46689">
    <property type="entry name" value="Homeodomain-like"/>
    <property type="match status" value="1"/>
</dbReference>
<reference evidence="3 4" key="1">
    <citation type="submission" date="2024-10" db="EMBL/GenBank/DDBJ databases">
        <title>The Natural Products Discovery Center: Release of the First 8490 Sequenced Strains for Exploring Actinobacteria Biosynthetic Diversity.</title>
        <authorList>
            <person name="Kalkreuter E."/>
            <person name="Kautsar S.A."/>
            <person name="Yang D."/>
            <person name="Bader C.D."/>
            <person name="Teijaro C.N."/>
            <person name="Fluegel L."/>
            <person name="Davis C.M."/>
            <person name="Simpson J.R."/>
            <person name="Lauterbach L."/>
            <person name="Steele A.D."/>
            <person name="Gui C."/>
            <person name="Meng S."/>
            <person name="Li G."/>
            <person name="Viehrig K."/>
            <person name="Ye F."/>
            <person name="Su P."/>
            <person name="Kiefer A.F."/>
            <person name="Nichols A."/>
            <person name="Cepeda A.J."/>
            <person name="Yan W."/>
            <person name="Fan B."/>
            <person name="Jiang Y."/>
            <person name="Adhikari A."/>
            <person name="Zheng C.-J."/>
            <person name="Schuster L."/>
            <person name="Cowan T.M."/>
            <person name="Smanski M.J."/>
            <person name="Chevrette M.G."/>
            <person name="De Carvalho L.P.S."/>
            <person name="Shen B."/>
        </authorList>
    </citation>
    <scope>NUCLEOTIDE SEQUENCE [LARGE SCALE GENOMIC DNA]</scope>
    <source>
        <strain evidence="3 4">NPDC003029</strain>
    </source>
</reference>
<keyword evidence="4" id="KW-1185">Reference proteome</keyword>
<sequence>MLDRRLPDPAEPARVRPPARGQPLRLRVAERFARGEASSLIAKELRVSVRSVQRWRQAWDEGGPRALRSQGPASLPRRRDGRKSFSWRDYRDTSAP</sequence>
<dbReference type="InterPro" id="IPR055247">
    <property type="entry name" value="InsJ-like_HTH"/>
</dbReference>
<dbReference type="RefSeq" id="WP_387896503.1">
    <property type="nucleotide sequence ID" value="NZ_JBIAPK010000006.1"/>
</dbReference>
<evidence type="ECO:0000256" key="1">
    <source>
        <dbReference type="SAM" id="MobiDB-lite"/>
    </source>
</evidence>
<dbReference type="Pfam" id="PF13518">
    <property type="entry name" value="HTH_28"/>
    <property type="match status" value="1"/>
</dbReference>
<dbReference type="EMBL" id="JBIAPK010000006">
    <property type="protein sequence ID" value="MFF3341333.1"/>
    <property type="molecule type" value="Genomic_DNA"/>
</dbReference>
<feature type="region of interest" description="Disordered" evidence="1">
    <location>
        <begin position="1"/>
        <end position="22"/>
    </location>
</feature>
<accession>A0ABW6RII7</accession>
<dbReference type="InterPro" id="IPR009057">
    <property type="entry name" value="Homeodomain-like_sf"/>
</dbReference>
<evidence type="ECO:0000313" key="4">
    <source>
        <dbReference type="Proteomes" id="UP001601976"/>
    </source>
</evidence>
<dbReference type="Proteomes" id="UP001601976">
    <property type="component" value="Unassembled WGS sequence"/>
</dbReference>
<organism evidence="3 4">
    <name type="scientific">Streptomyces flavidovirens</name>
    <dbReference type="NCBI Taxonomy" id="67298"/>
    <lineage>
        <taxon>Bacteria</taxon>
        <taxon>Bacillati</taxon>
        <taxon>Actinomycetota</taxon>
        <taxon>Actinomycetes</taxon>
        <taxon>Kitasatosporales</taxon>
        <taxon>Streptomycetaceae</taxon>
        <taxon>Streptomyces</taxon>
    </lineage>
</organism>
<gene>
    <name evidence="3" type="ORF">ACFYWW_21775</name>
</gene>
<evidence type="ECO:0000259" key="2">
    <source>
        <dbReference type="Pfam" id="PF13518"/>
    </source>
</evidence>
<feature type="region of interest" description="Disordered" evidence="1">
    <location>
        <begin position="60"/>
        <end position="96"/>
    </location>
</feature>
<name>A0ABW6RII7_9ACTN</name>
<evidence type="ECO:0000313" key="3">
    <source>
        <dbReference type="EMBL" id="MFF3341333.1"/>
    </source>
</evidence>
<comment type="caution">
    <text evidence="3">The sequence shown here is derived from an EMBL/GenBank/DDBJ whole genome shotgun (WGS) entry which is preliminary data.</text>
</comment>
<feature type="compositionally biased region" description="Basic and acidic residues" evidence="1">
    <location>
        <begin position="1"/>
        <end position="14"/>
    </location>
</feature>